<dbReference type="GeneID" id="20352918"/>
<dbReference type="HOGENOM" id="CLU_1468239_0_0_1"/>
<reference evidence="2" key="5">
    <citation type="submission" date="2018-04" db="UniProtKB">
        <authorList>
            <consortium name="EnsemblFungi"/>
        </authorList>
    </citation>
    <scope>IDENTIFICATION</scope>
    <source>
        <strain evidence="2">R3-111a-1</strain>
    </source>
</reference>
<dbReference type="RefSeq" id="XP_009228621.1">
    <property type="nucleotide sequence ID" value="XM_009230357.1"/>
</dbReference>
<evidence type="ECO:0000313" key="3">
    <source>
        <dbReference type="Proteomes" id="UP000006039"/>
    </source>
</evidence>
<evidence type="ECO:0008006" key="4">
    <source>
        <dbReference type="Google" id="ProtNLM"/>
    </source>
</evidence>
<keyword evidence="3" id="KW-1185">Reference proteome</keyword>
<accession>J3PG33</accession>
<proteinExistence type="predicted"/>
<protein>
    <recommendedName>
        <fullName evidence="4">Fungal N-terminal domain-containing protein</fullName>
    </recommendedName>
</protein>
<dbReference type="AlphaFoldDB" id="J3PG33"/>
<name>J3PG33_GAET3</name>
<dbReference type="EnsemblFungi" id="EJT70287">
    <property type="protein sequence ID" value="EJT70287"/>
    <property type="gene ID" value="GGTG_12460"/>
</dbReference>
<dbReference type="EMBL" id="GL385402">
    <property type="protein sequence ID" value="EJT70287.1"/>
    <property type="molecule type" value="Genomic_DNA"/>
</dbReference>
<sequence>MADPVGLAFSALTGIHAVYKFCADYRGVDAHIAETKRQCNKTMELLDEARSSRVKLRHAGHRTEALDSLFRAEHEAWETLHEIDNKLLRKVDADNSGLRKLFGKMQFTENGPMKKRSYKLLHSLESCNQRLEFANTRAPGSGSEPDARYWAMRAGPQQGADAAVERMLQAQQVIGRNTSNNRRR</sequence>
<dbReference type="VEuPathDB" id="FungiDB:GGTG_12460"/>
<evidence type="ECO:0000313" key="2">
    <source>
        <dbReference type="EnsemblFungi" id="EJT70287"/>
    </source>
</evidence>
<gene>
    <name evidence="2" type="primary">20352918</name>
    <name evidence="1" type="ORF">GGTG_12460</name>
</gene>
<reference evidence="2" key="4">
    <citation type="journal article" date="2015" name="G3 (Bethesda)">
        <title>Genome sequences of three phytopathogenic species of the Magnaporthaceae family of fungi.</title>
        <authorList>
            <person name="Okagaki L.H."/>
            <person name="Nunes C.C."/>
            <person name="Sailsbery J."/>
            <person name="Clay B."/>
            <person name="Brown D."/>
            <person name="John T."/>
            <person name="Oh Y."/>
            <person name="Young N."/>
            <person name="Fitzgerald M."/>
            <person name="Haas B.J."/>
            <person name="Zeng Q."/>
            <person name="Young S."/>
            <person name="Adiconis X."/>
            <person name="Fan L."/>
            <person name="Levin J.Z."/>
            <person name="Mitchell T.K."/>
            <person name="Okubara P.A."/>
            <person name="Farman M.L."/>
            <person name="Kohn L.M."/>
            <person name="Birren B."/>
            <person name="Ma L.-J."/>
            <person name="Dean R.A."/>
        </authorList>
    </citation>
    <scope>NUCLEOTIDE SEQUENCE</scope>
    <source>
        <strain evidence="2">R3-111a-1</strain>
    </source>
</reference>
<reference evidence="1" key="3">
    <citation type="submission" date="2010-09" db="EMBL/GenBank/DDBJ databases">
        <title>Annotation of Gaeumannomyces graminis var. tritici R3-111a-1.</title>
        <authorList>
            <consortium name="The Broad Institute Genome Sequencing Platform"/>
            <person name="Ma L.-J."/>
            <person name="Dead R."/>
            <person name="Young S.K."/>
            <person name="Zeng Q."/>
            <person name="Gargeya S."/>
            <person name="Fitzgerald M."/>
            <person name="Haas B."/>
            <person name="Abouelleil A."/>
            <person name="Alvarado L."/>
            <person name="Arachchi H.M."/>
            <person name="Berlin A."/>
            <person name="Brown A."/>
            <person name="Chapman S.B."/>
            <person name="Chen Z."/>
            <person name="Dunbar C."/>
            <person name="Freedman E."/>
            <person name="Gearin G."/>
            <person name="Gellesch M."/>
            <person name="Goldberg J."/>
            <person name="Griggs A."/>
            <person name="Gujja S."/>
            <person name="Heiman D."/>
            <person name="Howarth C."/>
            <person name="Larson L."/>
            <person name="Lui A."/>
            <person name="MacDonald P.J.P."/>
            <person name="Mehta T."/>
            <person name="Montmayeur A."/>
            <person name="Murphy C."/>
            <person name="Neiman D."/>
            <person name="Pearson M."/>
            <person name="Priest M."/>
            <person name="Roberts A."/>
            <person name="Saif S."/>
            <person name="Shea T."/>
            <person name="Shenoy N."/>
            <person name="Sisk P."/>
            <person name="Stolte C."/>
            <person name="Sykes S."/>
            <person name="Yandava C."/>
            <person name="Wortman J."/>
            <person name="Nusbaum C."/>
            <person name="Birren B."/>
        </authorList>
    </citation>
    <scope>NUCLEOTIDE SEQUENCE</scope>
    <source>
        <strain evidence="1">R3-111a-1</strain>
    </source>
</reference>
<evidence type="ECO:0000313" key="1">
    <source>
        <dbReference type="EMBL" id="EJT70287.1"/>
    </source>
</evidence>
<reference evidence="1" key="2">
    <citation type="submission" date="2010-07" db="EMBL/GenBank/DDBJ databases">
        <authorList>
            <consortium name="The Broad Institute Genome Sequencing Platform"/>
            <consortium name="Broad Institute Genome Sequencing Center for Infectious Disease"/>
            <person name="Ma L.-J."/>
            <person name="Dead R."/>
            <person name="Young S."/>
            <person name="Zeng Q."/>
            <person name="Koehrsen M."/>
            <person name="Alvarado L."/>
            <person name="Berlin A."/>
            <person name="Chapman S.B."/>
            <person name="Chen Z."/>
            <person name="Freedman E."/>
            <person name="Gellesch M."/>
            <person name="Goldberg J."/>
            <person name="Griggs A."/>
            <person name="Gujja S."/>
            <person name="Heilman E.R."/>
            <person name="Heiman D."/>
            <person name="Hepburn T."/>
            <person name="Howarth C."/>
            <person name="Jen D."/>
            <person name="Larson L."/>
            <person name="Mehta T."/>
            <person name="Neiman D."/>
            <person name="Pearson M."/>
            <person name="Roberts A."/>
            <person name="Saif S."/>
            <person name="Shea T."/>
            <person name="Shenoy N."/>
            <person name="Sisk P."/>
            <person name="Stolte C."/>
            <person name="Sykes S."/>
            <person name="Walk T."/>
            <person name="White J."/>
            <person name="Yandava C."/>
            <person name="Haas B."/>
            <person name="Nusbaum C."/>
            <person name="Birren B."/>
        </authorList>
    </citation>
    <scope>NUCLEOTIDE SEQUENCE</scope>
    <source>
        <strain evidence="1">R3-111a-1</strain>
    </source>
</reference>
<organism evidence="1">
    <name type="scientific">Gaeumannomyces tritici (strain R3-111a-1)</name>
    <name type="common">Wheat and barley take-all root rot fungus</name>
    <name type="synonym">Gaeumannomyces graminis var. tritici</name>
    <dbReference type="NCBI Taxonomy" id="644352"/>
    <lineage>
        <taxon>Eukaryota</taxon>
        <taxon>Fungi</taxon>
        <taxon>Dikarya</taxon>
        <taxon>Ascomycota</taxon>
        <taxon>Pezizomycotina</taxon>
        <taxon>Sordariomycetes</taxon>
        <taxon>Sordariomycetidae</taxon>
        <taxon>Magnaporthales</taxon>
        <taxon>Magnaporthaceae</taxon>
        <taxon>Gaeumannomyces</taxon>
    </lineage>
</organism>
<dbReference type="eggNOG" id="ENOG502T38T">
    <property type="taxonomic scope" value="Eukaryota"/>
</dbReference>
<reference evidence="3" key="1">
    <citation type="submission" date="2010-07" db="EMBL/GenBank/DDBJ databases">
        <title>The genome sequence of Gaeumannomyces graminis var. tritici strain R3-111a-1.</title>
        <authorList>
            <consortium name="The Broad Institute Genome Sequencing Platform"/>
            <person name="Ma L.-J."/>
            <person name="Dead R."/>
            <person name="Young S."/>
            <person name="Zeng Q."/>
            <person name="Koehrsen M."/>
            <person name="Alvarado L."/>
            <person name="Berlin A."/>
            <person name="Chapman S.B."/>
            <person name="Chen Z."/>
            <person name="Freedman E."/>
            <person name="Gellesch M."/>
            <person name="Goldberg J."/>
            <person name="Griggs A."/>
            <person name="Gujja S."/>
            <person name="Heilman E.R."/>
            <person name="Heiman D."/>
            <person name="Hepburn T."/>
            <person name="Howarth C."/>
            <person name="Jen D."/>
            <person name="Larson L."/>
            <person name="Mehta T."/>
            <person name="Neiman D."/>
            <person name="Pearson M."/>
            <person name="Roberts A."/>
            <person name="Saif S."/>
            <person name="Shea T."/>
            <person name="Shenoy N."/>
            <person name="Sisk P."/>
            <person name="Stolte C."/>
            <person name="Sykes S."/>
            <person name="Walk T."/>
            <person name="White J."/>
            <person name="Yandava C."/>
            <person name="Haas B."/>
            <person name="Nusbaum C."/>
            <person name="Birren B."/>
        </authorList>
    </citation>
    <scope>NUCLEOTIDE SEQUENCE [LARGE SCALE GENOMIC DNA]</scope>
    <source>
        <strain evidence="3">R3-111a-1</strain>
    </source>
</reference>
<dbReference type="Proteomes" id="UP000006039">
    <property type="component" value="Unassembled WGS sequence"/>
</dbReference>